<evidence type="ECO:0000313" key="7">
    <source>
        <dbReference type="Proteomes" id="UP000034012"/>
    </source>
</evidence>
<comment type="similarity">
    <text evidence="3 4">Belongs to the universal ribosomal protein uL14 family.</text>
</comment>
<evidence type="ECO:0000256" key="1">
    <source>
        <dbReference type="ARBA" id="ARBA00022980"/>
    </source>
</evidence>
<evidence type="ECO:0000256" key="2">
    <source>
        <dbReference type="ARBA" id="ARBA00023274"/>
    </source>
</evidence>
<dbReference type="PANTHER" id="PTHR11761">
    <property type="entry name" value="50S/60S RIBOSOMAL PROTEIN L14/L23"/>
    <property type="match status" value="1"/>
</dbReference>
<dbReference type="NCBIfam" id="TIGR01067">
    <property type="entry name" value="rplN_bact"/>
    <property type="match status" value="1"/>
</dbReference>
<dbReference type="SMART" id="SM01374">
    <property type="entry name" value="Ribosomal_L14"/>
    <property type="match status" value="1"/>
</dbReference>
<comment type="subunit">
    <text evidence="3">Part of the 50S ribosomal subunit. Forms a cluster with proteins L3 and L19. In the 70S ribosome, L14 and L19 interact and together make contacts with the 16S rRNA in bridges B5 and B8.</text>
</comment>
<dbReference type="HAMAP" id="MF_01367">
    <property type="entry name" value="Ribosomal_uL14"/>
    <property type="match status" value="1"/>
</dbReference>
<dbReference type="GO" id="GO:0006412">
    <property type="term" value="P:translation"/>
    <property type="evidence" value="ECO:0007669"/>
    <property type="project" value="UniProtKB-UniRule"/>
</dbReference>
<dbReference type="Gene3D" id="2.40.150.20">
    <property type="entry name" value="Ribosomal protein L14"/>
    <property type="match status" value="1"/>
</dbReference>
<comment type="function">
    <text evidence="3 5">Binds to 23S rRNA. Forms part of two intersubunit bridges in the 70S ribosome.</text>
</comment>
<dbReference type="GO" id="GO:0003735">
    <property type="term" value="F:structural constituent of ribosome"/>
    <property type="evidence" value="ECO:0007669"/>
    <property type="project" value="InterPro"/>
</dbReference>
<dbReference type="PANTHER" id="PTHR11761:SF3">
    <property type="entry name" value="LARGE RIBOSOMAL SUBUNIT PROTEIN UL14M"/>
    <property type="match status" value="1"/>
</dbReference>
<dbReference type="Pfam" id="PF00238">
    <property type="entry name" value="Ribosomal_L14"/>
    <property type="match status" value="1"/>
</dbReference>
<dbReference type="CDD" id="cd00337">
    <property type="entry name" value="Ribosomal_uL14"/>
    <property type="match status" value="1"/>
</dbReference>
<dbReference type="SUPFAM" id="SSF50193">
    <property type="entry name" value="Ribosomal protein L14"/>
    <property type="match status" value="1"/>
</dbReference>
<dbReference type="GO" id="GO:0070180">
    <property type="term" value="F:large ribosomal subunit rRNA binding"/>
    <property type="evidence" value="ECO:0007669"/>
    <property type="project" value="TreeGrafter"/>
</dbReference>
<sequence>MLQLRTMMVPADNSGAKRIMIIGVPGRVGRFASLGDVVLGVVKGADPAGGVVKGADPAGIVADHEKVRVLIVRTHKEVGRKDGSYVRFDDNAGVVIDKQGLPRGTRILGPIAREIKEAGYNKIASLAREVV</sequence>
<dbReference type="InterPro" id="IPR005745">
    <property type="entry name" value="Ribosomal_uL14_bac-type"/>
</dbReference>
<gene>
    <name evidence="3" type="primary">rplN</name>
    <name evidence="6" type="ORF">UW20_C0001G0056</name>
</gene>
<keyword evidence="1 3" id="KW-0689">Ribosomal protein</keyword>
<keyword evidence="3 5" id="KW-0699">rRNA-binding</keyword>
<dbReference type="InterPro" id="IPR000218">
    <property type="entry name" value="Ribosomal_uL14"/>
</dbReference>
<comment type="caution">
    <text evidence="6">The sequence shown here is derived from an EMBL/GenBank/DDBJ whole genome shotgun (WGS) entry which is preliminary data.</text>
</comment>
<keyword evidence="2 3" id="KW-0687">Ribonucleoprotein</keyword>
<dbReference type="EMBL" id="LCHK01000001">
    <property type="protein sequence ID" value="KKT33545.1"/>
    <property type="molecule type" value="Genomic_DNA"/>
</dbReference>
<evidence type="ECO:0000256" key="5">
    <source>
        <dbReference type="RuleBase" id="RU003950"/>
    </source>
</evidence>
<dbReference type="InterPro" id="IPR036853">
    <property type="entry name" value="Ribosomal_uL14_sf"/>
</dbReference>
<organism evidence="6 7">
    <name type="scientific">Candidatus Woesebacteria bacterium GW2011_GWB1_44_11</name>
    <dbReference type="NCBI Taxonomy" id="1618579"/>
    <lineage>
        <taxon>Bacteria</taxon>
        <taxon>Candidatus Woeseibacteriota</taxon>
    </lineage>
</organism>
<accession>A0A837I5Q5</accession>
<dbReference type="GO" id="GO:0022625">
    <property type="term" value="C:cytosolic large ribosomal subunit"/>
    <property type="evidence" value="ECO:0007669"/>
    <property type="project" value="TreeGrafter"/>
</dbReference>
<evidence type="ECO:0000256" key="3">
    <source>
        <dbReference type="HAMAP-Rule" id="MF_01367"/>
    </source>
</evidence>
<keyword evidence="3 5" id="KW-0694">RNA-binding</keyword>
<evidence type="ECO:0000313" key="6">
    <source>
        <dbReference type="EMBL" id="KKT33545.1"/>
    </source>
</evidence>
<reference evidence="6 7" key="1">
    <citation type="journal article" date="2015" name="Nature">
        <title>rRNA introns, odd ribosomes, and small enigmatic genomes across a large radiation of phyla.</title>
        <authorList>
            <person name="Brown C.T."/>
            <person name="Hug L.A."/>
            <person name="Thomas B.C."/>
            <person name="Sharon I."/>
            <person name="Castelle C.J."/>
            <person name="Singh A."/>
            <person name="Wilkins M.J."/>
            <person name="Williams K.H."/>
            <person name="Banfield J.F."/>
        </authorList>
    </citation>
    <scope>NUCLEOTIDE SEQUENCE [LARGE SCALE GENOMIC DNA]</scope>
</reference>
<name>A0A837I5Q5_9BACT</name>
<proteinExistence type="inferred from homology"/>
<dbReference type="AlphaFoldDB" id="A0A837I5Q5"/>
<dbReference type="Proteomes" id="UP000034012">
    <property type="component" value="Unassembled WGS sequence"/>
</dbReference>
<protein>
    <recommendedName>
        <fullName evidence="3">Large ribosomal subunit protein uL14</fullName>
    </recommendedName>
</protein>
<evidence type="ECO:0000256" key="4">
    <source>
        <dbReference type="RuleBase" id="RU003949"/>
    </source>
</evidence>